<feature type="region of interest" description="Disordered" evidence="1">
    <location>
        <begin position="219"/>
        <end position="244"/>
    </location>
</feature>
<organism evidence="2 3">
    <name type="scientific">Trypanosoma cruzi Dm28c</name>
    <dbReference type="NCBI Taxonomy" id="1416333"/>
    <lineage>
        <taxon>Eukaryota</taxon>
        <taxon>Discoba</taxon>
        <taxon>Euglenozoa</taxon>
        <taxon>Kinetoplastea</taxon>
        <taxon>Metakinetoplastina</taxon>
        <taxon>Trypanosomatida</taxon>
        <taxon>Trypanosomatidae</taxon>
        <taxon>Trypanosoma</taxon>
        <taxon>Schizotrypanum</taxon>
    </lineage>
</organism>
<dbReference type="AlphaFoldDB" id="V5ANN9"/>
<protein>
    <submittedName>
        <fullName evidence="2">Uncharacterized protein</fullName>
    </submittedName>
</protein>
<gene>
    <name evidence="2" type="ORF">TCDM_09990</name>
</gene>
<dbReference type="OrthoDB" id="10321448at2759"/>
<reference evidence="2 3" key="1">
    <citation type="journal article" date="2014" name="Genome Announc.">
        <title>Trypanosoma cruzi Clone Dm28c Draft Genome Sequence.</title>
        <authorList>
            <person name="Grisard E.C."/>
            <person name="Teixeira S.M."/>
            <person name="de Almeida L.G."/>
            <person name="Stoco P.H."/>
            <person name="Gerber A.L."/>
            <person name="Talavera-Lopez C."/>
            <person name="Lima O.C."/>
            <person name="Andersson B."/>
            <person name="de Vasconcelos A.T."/>
        </authorList>
    </citation>
    <scope>NUCLEOTIDE SEQUENCE [LARGE SCALE GENOMIC DNA]</scope>
    <source>
        <strain evidence="2 3">Dm28c</strain>
    </source>
</reference>
<evidence type="ECO:0000313" key="3">
    <source>
        <dbReference type="Proteomes" id="UP000017861"/>
    </source>
</evidence>
<proteinExistence type="predicted"/>
<comment type="caution">
    <text evidence="2">The sequence shown here is derived from an EMBL/GenBank/DDBJ whole genome shotgun (WGS) entry which is preliminary data.</text>
</comment>
<dbReference type="VEuPathDB" id="TriTrypDB:TCDM_09990"/>
<name>V5ANN9_TRYCR</name>
<feature type="compositionally biased region" description="Polar residues" evidence="1">
    <location>
        <begin position="233"/>
        <end position="244"/>
    </location>
</feature>
<accession>V5ANN9</accession>
<dbReference type="EMBL" id="AYLP01000190">
    <property type="protein sequence ID" value="ESS62345.1"/>
    <property type="molecule type" value="Genomic_DNA"/>
</dbReference>
<dbReference type="Proteomes" id="UP000017861">
    <property type="component" value="Unassembled WGS sequence"/>
</dbReference>
<evidence type="ECO:0000313" key="2">
    <source>
        <dbReference type="EMBL" id="ESS62345.1"/>
    </source>
</evidence>
<evidence type="ECO:0000256" key="1">
    <source>
        <dbReference type="SAM" id="MobiDB-lite"/>
    </source>
</evidence>
<sequence>MKKGRHHRHRGLLVIRRARAGMPRSGQESHRACAQCRHSGTMSGSTPGTEFRHTVKRLSRGVRAFLFLLGILPLPSLHCSEEVHVPDCNASLLQGSCNRGLFVSGLTAWGTAVSRGKHKIHRVTSLHQGKQHNPNLLSNAVSHGRWATRGASIAERESVSSSIRVGDWDVPRQGGMRCLKTFSVARHSALYEHARLPAAARCTSTGRSFVVVESYNSAADPDASSARYEGPSVHNSKSQSPREE</sequence>